<evidence type="ECO:0000313" key="9">
    <source>
        <dbReference type="EMBL" id="CEQ42635.1"/>
    </source>
</evidence>
<name>A0A0D6ESS0_SPOSA</name>
<feature type="region of interest" description="Disordered" evidence="6">
    <location>
        <begin position="15"/>
        <end position="45"/>
    </location>
</feature>
<evidence type="ECO:0000256" key="6">
    <source>
        <dbReference type="SAM" id="MobiDB-lite"/>
    </source>
</evidence>
<keyword evidence="3 7" id="KW-0812">Transmembrane</keyword>
<dbReference type="Gene3D" id="1.20.1250.20">
    <property type="entry name" value="MFS general substrate transporter like domains"/>
    <property type="match status" value="1"/>
</dbReference>
<dbReference type="InterPro" id="IPR001958">
    <property type="entry name" value="Tet-R_TetA/multi-R_MdtG-like"/>
</dbReference>
<dbReference type="EMBL" id="CENE01000031">
    <property type="protein sequence ID" value="CEQ42635.1"/>
    <property type="molecule type" value="Genomic_DNA"/>
</dbReference>
<evidence type="ECO:0000256" key="5">
    <source>
        <dbReference type="ARBA" id="ARBA00023136"/>
    </source>
</evidence>
<comment type="subcellular location">
    <subcellularLocation>
        <location evidence="1">Membrane</location>
        <topology evidence="1">Multi-pass membrane protein</topology>
    </subcellularLocation>
</comment>
<dbReference type="PANTHER" id="PTHR23504:SF15">
    <property type="entry name" value="MAJOR FACILITATOR SUPERFAMILY (MFS) PROFILE DOMAIN-CONTAINING PROTEIN"/>
    <property type="match status" value="1"/>
</dbReference>
<evidence type="ECO:0000313" key="10">
    <source>
        <dbReference type="Proteomes" id="UP000243876"/>
    </source>
</evidence>
<feature type="domain" description="Major facilitator superfamily (MFS) profile" evidence="8">
    <location>
        <begin position="51"/>
        <end position="553"/>
    </location>
</feature>
<feature type="transmembrane region" description="Helical" evidence="7">
    <location>
        <begin position="453"/>
        <end position="474"/>
    </location>
</feature>
<proteinExistence type="predicted"/>
<dbReference type="AlphaFoldDB" id="A0A0D6ESS0"/>
<evidence type="ECO:0000256" key="7">
    <source>
        <dbReference type="SAM" id="Phobius"/>
    </source>
</evidence>
<feature type="transmembrane region" description="Helical" evidence="7">
    <location>
        <begin position="234"/>
        <end position="256"/>
    </location>
</feature>
<dbReference type="SUPFAM" id="SSF103473">
    <property type="entry name" value="MFS general substrate transporter"/>
    <property type="match status" value="1"/>
</dbReference>
<dbReference type="InterPro" id="IPR020846">
    <property type="entry name" value="MFS_dom"/>
</dbReference>
<accession>A0A0D6ESS0</accession>
<evidence type="ECO:0000256" key="1">
    <source>
        <dbReference type="ARBA" id="ARBA00004141"/>
    </source>
</evidence>
<dbReference type="PROSITE" id="PS50850">
    <property type="entry name" value="MFS"/>
    <property type="match status" value="1"/>
</dbReference>
<dbReference type="GO" id="GO:0022857">
    <property type="term" value="F:transmembrane transporter activity"/>
    <property type="evidence" value="ECO:0007669"/>
    <property type="project" value="InterPro"/>
</dbReference>
<evidence type="ECO:0000256" key="3">
    <source>
        <dbReference type="ARBA" id="ARBA00022692"/>
    </source>
</evidence>
<feature type="transmembrane region" description="Helical" evidence="7">
    <location>
        <begin position="99"/>
        <end position="121"/>
    </location>
</feature>
<keyword evidence="2" id="KW-0813">Transport</keyword>
<dbReference type="OrthoDB" id="419616at2759"/>
<dbReference type="GO" id="GO:0016020">
    <property type="term" value="C:membrane"/>
    <property type="evidence" value="ECO:0007669"/>
    <property type="project" value="UniProtKB-SubCell"/>
</dbReference>
<dbReference type="PANTHER" id="PTHR23504">
    <property type="entry name" value="MAJOR FACILITATOR SUPERFAMILY DOMAIN-CONTAINING PROTEIN 10"/>
    <property type="match status" value="1"/>
</dbReference>
<gene>
    <name evidence="9" type="primary">SPOSA6832_04463</name>
</gene>
<feature type="non-terminal residue" evidence="9">
    <location>
        <position position="1"/>
    </location>
</feature>
<organism evidence="9 10">
    <name type="scientific">Sporidiobolus salmonicolor</name>
    <name type="common">Yeast-like fungus</name>
    <name type="synonym">Sporobolomyces salmonicolor</name>
    <dbReference type="NCBI Taxonomy" id="5005"/>
    <lineage>
        <taxon>Eukaryota</taxon>
        <taxon>Fungi</taxon>
        <taxon>Dikarya</taxon>
        <taxon>Basidiomycota</taxon>
        <taxon>Pucciniomycotina</taxon>
        <taxon>Microbotryomycetes</taxon>
        <taxon>Sporidiobolales</taxon>
        <taxon>Sporidiobolaceae</taxon>
        <taxon>Sporobolomyces</taxon>
    </lineage>
</organism>
<dbReference type="InterPro" id="IPR036259">
    <property type="entry name" value="MFS_trans_sf"/>
</dbReference>
<evidence type="ECO:0000259" key="8">
    <source>
        <dbReference type="PROSITE" id="PS50850"/>
    </source>
</evidence>
<dbReference type="InterPro" id="IPR011701">
    <property type="entry name" value="MFS"/>
</dbReference>
<sequence>MLRSLRSSRPVVALMGSPAAEESTRSGEREPLLSDGRAADNKPATPLPTKQVLVLCLMRFAARTDHLPNSGEPIAFTVIFPFISQFLEDLKVTDDPSKIGYWAGIIESLFAFTTFSTVLAWGRLSDRIGRKPVLIIGLSGVTLSIIAFGLSKSFTALVISRCLGGALNGNVAVIKSVLGEITDETNQGRAFSFLPLVWSLGSVIGPLLGGYLSHPAENFPRLFGHSTLLIANPYLLPCLIGALFPFLGAVIGFFFLEETLAPSSPTPPRGEERSKKKHGVFVAATSTTLPAPLEQRRLLEDASETDSGYSTPARAYTSDVIECEDGISAEELAAAGAGPTKPPPFKALFTGRVMALLVTYALLALETVALDALLILFCYSPVAIGGLGFHEYDIGTALSLSGLSSVGFQVLLFPPLQRRFGTIRLYRGLMSIYPAVFALFPVMSWCARYRSRAAVWAAMVLFLLLKSIGNMSYATNMIAVTDAAPSKRLLGTLNGVAQMCSSLMRSLGPFLASSLFAFSVSHQLAGGLLVFYIMIGLAFGAAASTWRLHEGGRASAQEGADE</sequence>
<reference evidence="10" key="1">
    <citation type="submission" date="2015-02" db="EMBL/GenBank/DDBJ databases">
        <authorList>
            <person name="Gon?alves P."/>
        </authorList>
    </citation>
    <scope>NUCLEOTIDE SEQUENCE [LARGE SCALE GENOMIC DNA]</scope>
</reference>
<feature type="transmembrane region" description="Helical" evidence="7">
    <location>
        <begin position="353"/>
        <end position="382"/>
    </location>
</feature>
<feature type="transmembrane region" description="Helical" evidence="7">
    <location>
        <begin position="524"/>
        <end position="543"/>
    </location>
</feature>
<feature type="transmembrane region" description="Helical" evidence="7">
    <location>
        <begin position="190"/>
        <end position="214"/>
    </location>
</feature>
<evidence type="ECO:0000256" key="4">
    <source>
        <dbReference type="ARBA" id="ARBA00022989"/>
    </source>
</evidence>
<protein>
    <submittedName>
        <fullName evidence="9">SPOSA6832_04463-mRNA-1:cds</fullName>
    </submittedName>
</protein>
<feature type="compositionally biased region" description="Basic and acidic residues" evidence="6">
    <location>
        <begin position="22"/>
        <end position="40"/>
    </location>
</feature>
<dbReference type="Pfam" id="PF07690">
    <property type="entry name" value="MFS_1"/>
    <property type="match status" value="1"/>
</dbReference>
<keyword evidence="4 7" id="KW-1133">Transmembrane helix</keyword>
<keyword evidence="5 7" id="KW-0472">Membrane</keyword>
<dbReference type="CDD" id="cd17330">
    <property type="entry name" value="MFS_SLC46_TetA_like"/>
    <property type="match status" value="1"/>
</dbReference>
<feature type="transmembrane region" description="Helical" evidence="7">
    <location>
        <begin position="133"/>
        <end position="150"/>
    </location>
</feature>
<feature type="transmembrane region" description="Helical" evidence="7">
    <location>
        <begin position="425"/>
        <end position="447"/>
    </location>
</feature>
<evidence type="ECO:0000256" key="2">
    <source>
        <dbReference type="ARBA" id="ARBA00022448"/>
    </source>
</evidence>
<feature type="transmembrane region" description="Helical" evidence="7">
    <location>
        <begin position="394"/>
        <end position="413"/>
    </location>
</feature>
<dbReference type="Proteomes" id="UP000243876">
    <property type="component" value="Unassembled WGS sequence"/>
</dbReference>
<dbReference type="PRINTS" id="PR01035">
    <property type="entry name" value="TCRTETA"/>
</dbReference>
<keyword evidence="10" id="KW-1185">Reference proteome</keyword>